<dbReference type="InterPro" id="IPR014756">
    <property type="entry name" value="Ig_E-set"/>
</dbReference>
<evidence type="ECO:0000259" key="2">
    <source>
        <dbReference type="Pfam" id="PF00144"/>
    </source>
</evidence>
<dbReference type="Gene3D" id="3.40.710.10">
    <property type="entry name" value="DD-peptidase/beta-lactamase superfamily"/>
    <property type="match status" value="1"/>
</dbReference>
<keyword evidence="1" id="KW-0732">Signal</keyword>
<accession>A0A6I2KWW2</accession>
<dbReference type="Proteomes" id="UP000433309">
    <property type="component" value="Unassembled WGS sequence"/>
</dbReference>
<evidence type="ECO:0000313" key="3">
    <source>
        <dbReference type="EMBL" id="MRW90488.1"/>
    </source>
</evidence>
<name>A0A6I2KWW2_9BURK</name>
<dbReference type="SUPFAM" id="SSF56601">
    <property type="entry name" value="beta-lactamase/transpeptidase-like"/>
    <property type="match status" value="1"/>
</dbReference>
<dbReference type="EMBL" id="WKJK01000005">
    <property type="protein sequence ID" value="MRW90488.1"/>
    <property type="molecule type" value="Genomic_DNA"/>
</dbReference>
<feature type="chain" id="PRO_5026035913" evidence="1">
    <location>
        <begin position="26"/>
        <end position="562"/>
    </location>
</feature>
<evidence type="ECO:0000256" key="1">
    <source>
        <dbReference type="SAM" id="SignalP"/>
    </source>
</evidence>
<dbReference type="PANTHER" id="PTHR46825:SF9">
    <property type="entry name" value="BETA-LACTAMASE-RELATED DOMAIN-CONTAINING PROTEIN"/>
    <property type="match status" value="1"/>
</dbReference>
<dbReference type="Pfam" id="PF00144">
    <property type="entry name" value="Beta-lactamase"/>
    <property type="match status" value="1"/>
</dbReference>
<feature type="domain" description="Beta-lactamase-related" evidence="2">
    <location>
        <begin position="32"/>
        <end position="335"/>
    </location>
</feature>
<dbReference type="InterPro" id="IPR013783">
    <property type="entry name" value="Ig-like_fold"/>
</dbReference>
<dbReference type="InterPro" id="IPR050491">
    <property type="entry name" value="AmpC-like"/>
</dbReference>
<proteinExistence type="predicted"/>
<keyword evidence="4" id="KW-1185">Reference proteome</keyword>
<dbReference type="PANTHER" id="PTHR46825">
    <property type="entry name" value="D-ALANYL-D-ALANINE-CARBOXYPEPTIDASE/ENDOPEPTIDASE AMPH"/>
    <property type="match status" value="1"/>
</dbReference>
<feature type="signal peptide" evidence="1">
    <location>
        <begin position="1"/>
        <end position="25"/>
    </location>
</feature>
<dbReference type="SUPFAM" id="SSF81296">
    <property type="entry name" value="E set domains"/>
    <property type="match status" value="1"/>
</dbReference>
<protein>
    <submittedName>
        <fullName evidence="3">Serine hydrolase</fullName>
    </submittedName>
</protein>
<dbReference type="InterPro" id="IPR001466">
    <property type="entry name" value="Beta-lactam-related"/>
</dbReference>
<dbReference type="InterPro" id="IPR012338">
    <property type="entry name" value="Beta-lactam/transpept-like"/>
</dbReference>
<organism evidence="3 4">
    <name type="scientific">Duganella guangzhouensis</name>
    <dbReference type="NCBI Taxonomy" id="2666084"/>
    <lineage>
        <taxon>Bacteria</taxon>
        <taxon>Pseudomonadati</taxon>
        <taxon>Pseudomonadota</taxon>
        <taxon>Betaproteobacteria</taxon>
        <taxon>Burkholderiales</taxon>
        <taxon>Oxalobacteraceae</taxon>
        <taxon>Telluria group</taxon>
        <taxon>Duganella</taxon>
    </lineage>
</organism>
<dbReference type="GO" id="GO:0016787">
    <property type="term" value="F:hydrolase activity"/>
    <property type="evidence" value="ECO:0007669"/>
    <property type="project" value="UniProtKB-KW"/>
</dbReference>
<gene>
    <name evidence="3" type="ORF">GJ699_10870</name>
</gene>
<dbReference type="RefSeq" id="WP_154376014.1">
    <property type="nucleotide sequence ID" value="NZ_WKJK01000005.1"/>
</dbReference>
<evidence type="ECO:0000313" key="4">
    <source>
        <dbReference type="Proteomes" id="UP000433309"/>
    </source>
</evidence>
<comment type="caution">
    <text evidence="3">The sequence shown here is derived from an EMBL/GenBank/DDBJ whole genome shotgun (WGS) entry which is preliminary data.</text>
</comment>
<dbReference type="Gene3D" id="2.60.40.10">
    <property type="entry name" value="Immunoglobulins"/>
    <property type="match status" value="1"/>
</dbReference>
<sequence>MLLHQKWLRAAGFAVALLFAVPGQAQDVKRLEAVVDAFVASNQFSGSVLVAKGDQVLLDKGYGAANVEWNIANAPDTKFRLGSVTKQFTAVSVLLLQERGKLKVSDPVSKYVPDLPPAWSAITIAQLLHHTSGIPNFTAQKEYLGIEPFSKKPAEILVMVRDMPLRFTSGSRFDYSNSGYVLLGQLIEQVSGESYGEFVRKNIFEPLAMRDSGYDWNATILPHRAAGYERNAKGLANAGFINMSIPHAAGALYSTTGDLLRWNRGLYEGKLLKPESLAEMLTPGLQNYGYGVSVLETSAGTMVQHAGAVRGFSTTLSYRLKDKVSVIALSNVEGTQLEPLSLGLAAVAGGANVVLPLERKAITLTAAQKTALMGTYSMPTGPKFYLREQEGQLRGRLDGQRAVPLYAESSDQLFALVVDVQFVAERDAKGTVQALTLVQNGQRIRMARVADMKLDYDAAAIFLRGDMNEWSVRDRMRKEGGNYVAKVALAPGRYELKLGSEDWKTIDLGGLADDQVLKLGEPHRVDSVGPNLSVDIPASGTYLFTLNVSDKQSPKLNVSKAP</sequence>
<keyword evidence="3" id="KW-0378">Hydrolase</keyword>
<reference evidence="3 4" key="1">
    <citation type="submission" date="2019-11" db="EMBL/GenBank/DDBJ databases">
        <title>Novel species isolated from a subtropical stream in China.</title>
        <authorList>
            <person name="Lu H."/>
        </authorList>
    </citation>
    <scope>NUCLEOTIDE SEQUENCE [LARGE SCALE GENOMIC DNA]</scope>
    <source>
        <strain evidence="3 4">FT80W</strain>
    </source>
</reference>
<dbReference type="AlphaFoldDB" id="A0A6I2KWW2"/>